<dbReference type="Pfam" id="PF14364">
    <property type="entry name" value="DUF4408"/>
    <property type="match status" value="1"/>
</dbReference>
<feature type="transmembrane region" description="Helical" evidence="2">
    <location>
        <begin position="35"/>
        <end position="55"/>
    </location>
</feature>
<proteinExistence type="predicted"/>
<sequence length="190" mass="21210">MGSEGAHTRPMNSPNCTWGISGAVVPGTRGSARAWLVPPYLFITVHLIILVIWRLSDHKLHRDHSPPPAQEAAEEPAAKPRDLARKPTPESWHEDPAPPPESSESSSCVTTESDEGSTASSRVLGLKRSVKPSPGSVIRVEEEEEEEEEEAAATVGGDELTRRFEDFIRRNHDQIRLQREEMMMKNQKMR</sequence>
<protein>
    <submittedName>
        <fullName evidence="5">Uncharacterized protein LOC109703723</fullName>
    </submittedName>
</protein>
<dbReference type="AlphaFoldDB" id="A0A6P5EA40"/>
<keyword evidence="2" id="KW-1133">Transmembrane helix</keyword>
<accession>A0A6P5EA40</accession>
<name>A0A6P5EA40_ANACO</name>
<dbReference type="OrthoDB" id="778097at2759"/>
<organism evidence="4 5">
    <name type="scientific">Ananas comosus</name>
    <name type="common">Pineapple</name>
    <name type="synonym">Ananas ananas</name>
    <dbReference type="NCBI Taxonomy" id="4615"/>
    <lineage>
        <taxon>Eukaryota</taxon>
        <taxon>Viridiplantae</taxon>
        <taxon>Streptophyta</taxon>
        <taxon>Embryophyta</taxon>
        <taxon>Tracheophyta</taxon>
        <taxon>Spermatophyta</taxon>
        <taxon>Magnoliopsida</taxon>
        <taxon>Liliopsida</taxon>
        <taxon>Poales</taxon>
        <taxon>Bromeliaceae</taxon>
        <taxon>Bromelioideae</taxon>
        <taxon>Ananas</taxon>
    </lineage>
</organism>
<keyword evidence="2" id="KW-0812">Transmembrane</keyword>
<dbReference type="PANTHER" id="PTHR33098:SF53">
    <property type="entry name" value="OS05G0540900 PROTEIN"/>
    <property type="match status" value="1"/>
</dbReference>
<evidence type="ECO:0000259" key="3">
    <source>
        <dbReference type="Pfam" id="PF14364"/>
    </source>
</evidence>
<gene>
    <name evidence="5" type="primary">LOC109703723</name>
</gene>
<evidence type="ECO:0000313" key="5">
    <source>
        <dbReference type="RefSeq" id="XP_020080036.1"/>
    </source>
</evidence>
<dbReference type="Proteomes" id="UP000515123">
    <property type="component" value="Linkage group 25"/>
</dbReference>
<keyword evidence="2" id="KW-0472">Membrane</keyword>
<evidence type="ECO:0000256" key="2">
    <source>
        <dbReference type="SAM" id="Phobius"/>
    </source>
</evidence>
<feature type="region of interest" description="Disordered" evidence="1">
    <location>
        <begin position="60"/>
        <end position="155"/>
    </location>
</feature>
<feature type="compositionally biased region" description="Acidic residues" evidence="1">
    <location>
        <begin position="141"/>
        <end position="151"/>
    </location>
</feature>
<feature type="compositionally biased region" description="Low complexity" evidence="1">
    <location>
        <begin position="102"/>
        <end position="111"/>
    </location>
</feature>
<keyword evidence="4" id="KW-1185">Reference proteome</keyword>
<dbReference type="GeneID" id="109703723"/>
<feature type="domain" description="DUF4408" evidence="3">
    <location>
        <begin position="30"/>
        <end position="54"/>
    </location>
</feature>
<evidence type="ECO:0000313" key="4">
    <source>
        <dbReference type="Proteomes" id="UP000515123"/>
    </source>
</evidence>
<evidence type="ECO:0000256" key="1">
    <source>
        <dbReference type="SAM" id="MobiDB-lite"/>
    </source>
</evidence>
<feature type="compositionally biased region" description="Basic and acidic residues" evidence="1">
    <location>
        <begin position="76"/>
        <end position="96"/>
    </location>
</feature>
<dbReference type="RefSeq" id="XP_020080036.1">
    <property type="nucleotide sequence ID" value="XM_020224447.1"/>
</dbReference>
<dbReference type="InterPro" id="IPR025520">
    <property type="entry name" value="DUF4408"/>
</dbReference>
<reference evidence="5" key="2">
    <citation type="submission" date="2025-08" db="UniProtKB">
        <authorList>
            <consortium name="RefSeq"/>
        </authorList>
    </citation>
    <scope>IDENTIFICATION</scope>
    <source>
        <tissue evidence="5">Leaf</tissue>
    </source>
</reference>
<reference evidence="4" key="1">
    <citation type="journal article" date="2015" name="Nat. Genet.">
        <title>The pineapple genome and the evolution of CAM photosynthesis.</title>
        <authorList>
            <person name="Ming R."/>
            <person name="VanBuren R."/>
            <person name="Wai C.M."/>
            <person name="Tang H."/>
            <person name="Schatz M.C."/>
            <person name="Bowers J.E."/>
            <person name="Lyons E."/>
            <person name="Wang M.L."/>
            <person name="Chen J."/>
            <person name="Biggers E."/>
            <person name="Zhang J."/>
            <person name="Huang L."/>
            <person name="Zhang L."/>
            <person name="Miao W."/>
            <person name="Zhang J."/>
            <person name="Ye Z."/>
            <person name="Miao C."/>
            <person name="Lin Z."/>
            <person name="Wang H."/>
            <person name="Zhou H."/>
            <person name="Yim W.C."/>
            <person name="Priest H.D."/>
            <person name="Zheng C."/>
            <person name="Woodhouse M."/>
            <person name="Edger P.P."/>
            <person name="Guyot R."/>
            <person name="Guo H.B."/>
            <person name="Guo H."/>
            <person name="Zheng G."/>
            <person name="Singh R."/>
            <person name="Sharma A."/>
            <person name="Min X."/>
            <person name="Zheng Y."/>
            <person name="Lee H."/>
            <person name="Gurtowski J."/>
            <person name="Sedlazeck F.J."/>
            <person name="Harkess A."/>
            <person name="McKain M.R."/>
            <person name="Liao Z."/>
            <person name="Fang J."/>
            <person name="Liu J."/>
            <person name="Zhang X."/>
            <person name="Zhang Q."/>
            <person name="Hu W."/>
            <person name="Qin Y."/>
            <person name="Wang K."/>
            <person name="Chen L.Y."/>
            <person name="Shirley N."/>
            <person name="Lin Y.R."/>
            <person name="Liu L.Y."/>
            <person name="Hernandez A.G."/>
            <person name="Wright C.L."/>
            <person name="Bulone V."/>
            <person name="Tuskan G.A."/>
            <person name="Heath K."/>
            <person name="Zee F."/>
            <person name="Moore P.H."/>
            <person name="Sunkar R."/>
            <person name="Leebens-Mack J.H."/>
            <person name="Mockler T."/>
            <person name="Bennetzen J.L."/>
            <person name="Freeling M."/>
            <person name="Sankoff D."/>
            <person name="Paterson A.H."/>
            <person name="Zhu X."/>
            <person name="Yang X."/>
            <person name="Smith J.A."/>
            <person name="Cushman J.C."/>
            <person name="Paull R.E."/>
            <person name="Yu Q."/>
        </authorList>
    </citation>
    <scope>NUCLEOTIDE SEQUENCE [LARGE SCALE GENOMIC DNA]</scope>
    <source>
        <strain evidence="4">cv. F153</strain>
    </source>
</reference>
<dbReference type="PANTHER" id="PTHR33098">
    <property type="entry name" value="COTTON FIBER (DUF761)"/>
    <property type="match status" value="1"/>
</dbReference>